<protein>
    <submittedName>
        <fullName evidence="1">Uncharacterized protein</fullName>
    </submittedName>
</protein>
<reference evidence="1" key="1">
    <citation type="submission" date="2023-07" db="EMBL/GenBank/DDBJ databases">
        <title>Sorghum-associated microbial communities from plants grown in Nebraska, USA.</title>
        <authorList>
            <person name="Schachtman D."/>
        </authorList>
    </citation>
    <scope>NUCLEOTIDE SEQUENCE</scope>
    <source>
        <strain evidence="1">2697</strain>
    </source>
</reference>
<organism evidence="1 2">
    <name type="scientific">Pedobacter africanus</name>
    <dbReference type="NCBI Taxonomy" id="151894"/>
    <lineage>
        <taxon>Bacteria</taxon>
        <taxon>Pseudomonadati</taxon>
        <taxon>Bacteroidota</taxon>
        <taxon>Sphingobacteriia</taxon>
        <taxon>Sphingobacteriales</taxon>
        <taxon>Sphingobacteriaceae</taxon>
        <taxon>Pedobacter</taxon>
    </lineage>
</organism>
<keyword evidence="2" id="KW-1185">Reference proteome</keyword>
<evidence type="ECO:0000313" key="2">
    <source>
        <dbReference type="Proteomes" id="UP001246858"/>
    </source>
</evidence>
<proteinExistence type="predicted"/>
<gene>
    <name evidence="1" type="ORF">J2X78_004566</name>
</gene>
<sequence length="287" mass="34154">MSIIKVGFLVSYDYEFLRTSLPLVYDYVPEIFFAVDVERKTWAGKQFSISEGFWEWVKEIDTQNKITIYEDKFFIPELTAIECDTRERNLLGKQMGVADWYVQIDSDEYFVDFEGFVNKLKQYKPSMPTTVTCRVVTMFKKLESGYLLIDESMVSLNFATNNPVYDVARVNQSGNTIVDWDDLVLHQSWARSSTEILLKLKNWGHKDDFNTISFYNLWEAIDEYNYVYIRDFHPLQPIIWGSLFLEEGNIIAIRESLKLRIVRTRRESDPVKRKPFLSRLWRRIKFW</sequence>
<name>A0ACC6L3A7_9SPHI</name>
<dbReference type="EMBL" id="JAVDTF010000005">
    <property type="protein sequence ID" value="MDR6785974.1"/>
    <property type="molecule type" value="Genomic_DNA"/>
</dbReference>
<accession>A0ACC6L3A7</accession>
<evidence type="ECO:0000313" key="1">
    <source>
        <dbReference type="EMBL" id="MDR6785974.1"/>
    </source>
</evidence>
<dbReference type="Proteomes" id="UP001246858">
    <property type="component" value="Unassembled WGS sequence"/>
</dbReference>
<comment type="caution">
    <text evidence="1">The sequence shown here is derived from an EMBL/GenBank/DDBJ whole genome shotgun (WGS) entry which is preliminary data.</text>
</comment>